<evidence type="ECO:0000313" key="3">
    <source>
        <dbReference type="RefSeq" id="XP_009798599.1"/>
    </source>
</evidence>
<dbReference type="STRING" id="4096.A0A1U7YH80"/>
<protein>
    <submittedName>
        <fullName evidence="3">Uncharacterized protein LOC104244801</fullName>
    </submittedName>
</protein>
<accession>A0A1U7YH80</accession>
<organism evidence="2 3">
    <name type="scientific">Nicotiana sylvestris</name>
    <name type="common">Wood tobacco</name>
    <name type="synonym">South American tobacco</name>
    <dbReference type="NCBI Taxonomy" id="4096"/>
    <lineage>
        <taxon>Eukaryota</taxon>
        <taxon>Viridiplantae</taxon>
        <taxon>Streptophyta</taxon>
        <taxon>Embryophyta</taxon>
        <taxon>Tracheophyta</taxon>
        <taxon>Spermatophyta</taxon>
        <taxon>Magnoliopsida</taxon>
        <taxon>eudicotyledons</taxon>
        <taxon>Gunneridae</taxon>
        <taxon>Pentapetalae</taxon>
        <taxon>asterids</taxon>
        <taxon>lamiids</taxon>
        <taxon>Solanales</taxon>
        <taxon>Solanaceae</taxon>
        <taxon>Nicotianoideae</taxon>
        <taxon>Nicotianeae</taxon>
        <taxon>Nicotiana</taxon>
    </lineage>
</organism>
<keyword evidence="2" id="KW-1185">Reference proteome</keyword>
<name>A0A1U7YH80_NICSY</name>
<feature type="region of interest" description="Disordered" evidence="1">
    <location>
        <begin position="33"/>
        <end position="58"/>
    </location>
</feature>
<dbReference type="OrthoDB" id="1297869at2759"/>
<dbReference type="PANTHER" id="PTHR11439:SF498">
    <property type="entry name" value="DNAK FAMILY PROTEIN"/>
    <property type="match status" value="1"/>
</dbReference>
<reference evidence="3" key="2">
    <citation type="submission" date="2025-08" db="UniProtKB">
        <authorList>
            <consortium name="RefSeq"/>
        </authorList>
    </citation>
    <scope>IDENTIFICATION</scope>
    <source>
        <tissue evidence="3">Leaf</tissue>
    </source>
</reference>
<dbReference type="eggNOG" id="KOG0017">
    <property type="taxonomic scope" value="Eukaryota"/>
</dbReference>
<dbReference type="Proteomes" id="UP000189701">
    <property type="component" value="Unplaced"/>
</dbReference>
<gene>
    <name evidence="3" type="primary">LOC104244801</name>
</gene>
<dbReference type="AlphaFoldDB" id="A0A1U7YH80"/>
<dbReference type="RefSeq" id="XP_009798599.1">
    <property type="nucleotide sequence ID" value="XM_009800297.1"/>
</dbReference>
<proteinExistence type="predicted"/>
<sequence length="236" mass="26762">MEILREKEGFIVSQMRFTLDMLQEFDVSHLPRVSSPLDPSSKLQADDGHHLQKQQQQQQQRPICKIQQYFDKEFFSQQNTHSPCLHFAMLTGPLARILGEAEYISMRRVTAELTWLVRLLEDLSAPISLPIPLHSDSKAAIHTAHNPVFHERTKHVELGCHFVRQQFLSSLITLSFIPSKDELEVLFTKPLSGVSHSKILSKLGVTKLPSNLRRDVGKKKPGPNSNSHGDSLKEDG</sequence>
<evidence type="ECO:0000256" key="1">
    <source>
        <dbReference type="SAM" id="MobiDB-lite"/>
    </source>
</evidence>
<dbReference type="CDD" id="cd09272">
    <property type="entry name" value="RNase_HI_RT_Ty1"/>
    <property type="match status" value="1"/>
</dbReference>
<reference evidence="2" key="1">
    <citation type="journal article" date="2013" name="Genome Biol.">
        <title>Reference genomes and transcriptomes of Nicotiana sylvestris and Nicotiana tomentosiformis.</title>
        <authorList>
            <person name="Sierro N."/>
            <person name="Battey J.N."/>
            <person name="Ouadi S."/>
            <person name="Bovet L."/>
            <person name="Goepfert S."/>
            <person name="Bakaher N."/>
            <person name="Peitsch M.C."/>
            <person name="Ivanov N.V."/>
        </authorList>
    </citation>
    <scope>NUCLEOTIDE SEQUENCE [LARGE SCALE GENOMIC DNA]</scope>
</reference>
<evidence type="ECO:0000313" key="2">
    <source>
        <dbReference type="Proteomes" id="UP000189701"/>
    </source>
</evidence>
<feature type="region of interest" description="Disordered" evidence="1">
    <location>
        <begin position="210"/>
        <end position="236"/>
    </location>
</feature>
<dbReference type="PANTHER" id="PTHR11439">
    <property type="entry name" value="GAG-POL-RELATED RETROTRANSPOSON"/>
    <property type="match status" value="1"/>
</dbReference>